<dbReference type="PANTHER" id="PTHR24189:SF50">
    <property type="entry name" value="ANKYRIN REPEAT AND SOCS BOX PROTEIN 2"/>
    <property type="match status" value="1"/>
</dbReference>
<dbReference type="SMART" id="SM00248">
    <property type="entry name" value="ANK"/>
    <property type="match status" value="2"/>
</dbReference>
<dbReference type="InterPro" id="IPR036770">
    <property type="entry name" value="Ankyrin_rpt-contain_sf"/>
</dbReference>
<dbReference type="AlphaFoldDB" id="A0A6A5WSX3"/>
<feature type="region of interest" description="Disordered" evidence="4">
    <location>
        <begin position="166"/>
        <end position="226"/>
    </location>
</feature>
<dbReference type="OrthoDB" id="191139at2759"/>
<reference evidence="5" key="1">
    <citation type="journal article" date="2020" name="Stud. Mycol.">
        <title>101 Dothideomycetes genomes: a test case for predicting lifestyles and emergence of pathogens.</title>
        <authorList>
            <person name="Haridas S."/>
            <person name="Albert R."/>
            <person name="Binder M."/>
            <person name="Bloem J."/>
            <person name="Labutti K."/>
            <person name="Salamov A."/>
            <person name="Andreopoulos B."/>
            <person name="Baker S."/>
            <person name="Barry K."/>
            <person name="Bills G."/>
            <person name="Bluhm B."/>
            <person name="Cannon C."/>
            <person name="Castanera R."/>
            <person name="Culley D."/>
            <person name="Daum C."/>
            <person name="Ezra D."/>
            <person name="Gonzalez J."/>
            <person name="Henrissat B."/>
            <person name="Kuo A."/>
            <person name="Liang C."/>
            <person name="Lipzen A."/>
            <person name="Lutzoni F."/>
            <person name="Magnuson J."/>
            <person name="Mondo S."/>
            <person name="Nolan M."/>
            <person name="Ohm R."/>
            <person name="Pangilinan J."/>
            <person name="Park H.-J."/>
            <person name="Ramirez L."/>
            <person name="Alfaro M."/>
            <person name="Sun H."/>
            <person name="Tritt A."/>
            <person name="Yoshinaga Y."/>
            <person name="Zwiers L.-H."/>
            <person name="Turgeon B."/>
            <person name="Goodwin S."/>
            <person name="Spatafora J."/>
            <person name="Crous P."/>
            <person name="Grigoriev I."/>
        </authorList>
    </citation>
    <scope>NUCLEOTIDE SEQUENCE</scope>
    <source>
        <strain evidence="5">CBS 123094</strain>
    </source>
</reference>
<dbReference type="PANTHER" id="PTHR24189">
    <property type="entry name" value="MYOTROPHIN"/>
    <property type="match status" value="1"/>
</dbReference>
<organism evidence="5 6">
    <name type="scientific">Amniculicola lignicola CBS 123094</name>
    <dbReference type="NCBI Taxonomy" id="1392246"/>
    <lineage>
        <taxon>Eukaryota</taxon>
        <taxon>Fungi</taxon>
        <taxon>Dikarya</taxon>
        <taxon>Ascomycota</taxon>
        <taxon>Pezizomycotina</taxon>
        <taxon>Dothideomycetes</taxon>
        <taxon>Pleosporomycetidae</taxon>
        <taxon>Pleosporales</taxon>
        <taxon>Amniculicolaceae</taxon>
        <taxon>Amniculicola</taxon>
    </lineage>
</organism>
<dbReference type="Gene3D" id="1.25.40.20">
    <property type="entry name" value="Ankyrin repeat-containing domain"/>
    <property type="match status" value="1"/>
</dbReference>
<evidence type="ECO:0000256" key="3">
    <source>
        <dbReference type="PROSITE-ProRule" id="PRU00023"/>
    </source>
</evidence>
<feature type="repeat" description="ANK" evidence="3">
    <location>
        <begin position="285"/>
        <end position="317"/>
    </location>
</feature>
<keyword evidence="6" id="KW-1185">Reference proteome</keyword>
<evidence type="ECO:0000256" key="4">
    <source>
        <dbReference type="SAM" id="MobiDB-lite"/>
    </source>
</evidence>
<dbReference type="EMBL" id="ML977569">
    <property type="protein sequence ID" value="KAF2004168.1"/>
    <property type="molecule type" value="Genomic_DNA"/>
</dbReference>
<keyword evidence="2 3" id="KW-0040">ANK repeat</keyword>
<evidence type="ECO:0000256" key="1">
    <source>
        <dbReference type="ARBA" id="ARBA00022737"/>
    </source>
</evidence>
<evidence type="ECO:0000313" key="6">
    <source>
        <dbReference type="Proteomes" id="UP000799779"/>
    </source>
</evidence>
<dbReference type="PROSITE" id="PS50088">
    <property type="entry name" value="ANK_REPEAT"/>
    <property type="match status" value="1"/>
</dbReference>
<feature type="compositionally biased region" description="Polar residues" evidence="4">
    <location>
        <begin position="178"/>
        <end position="195"/>
    </location>
</feature>
<evidence type="ECO:0000256" key="2">
    <source>
        <dbReference type="ARBA" id="ARBA00023043"/>
    </source>
</evidence>
<accession>A0A6A5WSX3</accession>
<dbReference type="SUPFAM" id="SSF48403">
    <property type="entry name" value="Ankyrin repeat"/>
    <property type="match status" value="1"/>
</dbReference>
<name>A0A6A5WSX3_9PLEO</name>
<dbReference type="Pfam" id="PF12796">
    <property type="entry name" value="Ank_2"/>
    <property type="match status" value="1"/>
</dbReference>
<evidence type="ECO:0000313" key="5">
    <source>
        <dbReference type="EMBL" id="KAF2004168.1"/>
    </source>
</evidence>
<dbReference type="Proteomes" id="UP000799779">
    <property type="component" value="Unassembled WGS sequence"/>
</dbReference>
<proteinExistence type="predicted"/>
<dbReference type="InterPro" id="IPR002110">
    <property type="entry name" value="Ankyrin_rpt"/>
</dbReference>
<gene>
    <name evidence="5" type="ORF">P154DRAFT_67518</name>
</gene>
<keyword evidence="1" id="KW-0677">Repeat</keyword>
<sequence>MAEPVSSALTLATVSLAMIRSTVKFIQEARVIDSLVEKLLITLLDLRKLIKVVDSTCRHPRSREDDPSRYVRDTLARCHTRLGGVQLLVESLASRKSKNFLQKVALKIKSDRSRVEIEQAIQHIKDLMDQIHTGISCWTLHITSEMERRASGAVPILQPLATRMRASSMTEADPNPQSPSWSEADTIYSASSASRRNSEIDSREDRRAVTSIGAMTPSWPHSTNPIQRIDSITSETISENPKNDWVNFHYKTKQCESQEKRVAELRAILQDHSNGASLANSIDSSQRTPLHHAAQRGDVELAKVLQQFGADLNARDSQPSSILDLAVQHNQLTFVYWLLQNGVNESGISKSNRERFGEIKATIALKRKILEKNGGKLPSRRNTSMSIPV</sequence>
<feature type="compositionally biased region" description="Basic and acidic residues" evidence="4">
    <location>
        <begin position="196"/>
        <end position="208"/>
    </location>
</feature>
<protein>
    <submittedName>
        <fullName evidence="5">Uncharacterized protein</fullName>
    </submittedName>
</protein>
<dbReference type="PROSITE" id="PS50297">
    <property type="entry name" value="ANK_REP_REGION"/>
    <property type="match status" value="1"/>
</dbReference>
<dbReference type="InterPro" id="IPR050745">
    <property type="entry name" value="Multifunctional_regulatory"/>
</dbReference>